<evidence type="ECO:0000256" key="1">
    <source>
        <dbReference type="SAM" id="Coils"/>
    </source>
</evidence>
<keyword evidence="4" id="KW-1185">Reference proteome</keyword>
<evidence type="ECO:0000313" key="4">
    <source>
        <dbReference type="Proteomes" id="UP000054078"/>
    </source>
</evidence>
<organism evidence="3 4">
    <name type="scientific">Tractidigestivibacter scatoligenes</name>
    <name type="common">Olsenella scatoligenes</name>
    <dbReference type="NCBI Taxonomy" id="1299998"/>
    <lineage>
        <taxon>Bacteria</taxon>
        <taxon>Bacillati</taxon>
        <taxon>Actinomycetota</taxon>
        <taxon>Coriobacteriia</taxon>
        <taxon>Coriobacteriales</taxon>
        <taxon>Atopobiaceae</taxon>
        <taxon>Tractidigestivibacter</taxon>
    </lineage>
</organism>
<dbReference type="AlphaFoldDB" id="A0A100YWI2"/>
<feature type="domain" description="Ppx/GppA phosphatase N-terminal" evidence="2">
    <location>
        <begin position="26"/>
        <end position="295"/>
    </location>
</feature>
<feature type="coiled-coil region" evidence="1">
    <location>
        <begin position="237"/>
        <end position="264"/>
    </location>
</feature>
<evidence type="ECO:0000259" key="2">
    <source>
        <dbReference type="Pfam" id="PF02541"/>
    </source>
</evidence>
<evidence type="ECO:0000313" key="3">
    <source>
        <dbReference type="EMBL" id="KUH58983.1"/>
    </source>
</evidence>
<dbReference type="PANTHER" id="PTHR30005:SF13">
    <property type="entry name" value="EXOPOLYPHOSPHATASE 2"/>
    <property type="match status" value="1"/>
</dbReference>
<sequence length="332" mass="34895">MRRVAVIDIGTVTCRLAVADVEGSRVIRLGKQSNICNLGQDVDRTGKLAQEAMERVFACAKAYVDSARESGAEAVCCTLTSAARDASNSPELGAALASLGLDPLIIPGQIEGALTFLGVAQDFDGRRILVADNGGGSTELAVGELTGGTLDLGWVTSVQVGCRRLTERFLSREDPPSAADLAQAHEYAAQTFSQALKDAGARLGNPQTLVVTGGTVTTLVAIDAALDPYDPAYVHLHELTREKVDALEQRLASLTQEERAALKGIRAKRAPVILGGAVAVSELLRQTGFSSLTASESDLLFGLSIVAAAMLEGRESPVVWKPTMRPLKPSGE</sequence>
<dbReference type="OrthoDB" id="9793035at2"/>
<dbReference type="RefSeq" id="WP_059052805.1">
    <property type="nucleotide sequence ID" value="NZ_LOJF01000001.1"/>
</dbReference>
<dbReference type="Pfam" id="PF02541">
    <property type="entry name" value="Ppx-GppA"/>
    <property type="match status" value="1"/>
</dbReference>
<dbReference type="InterPro" id="IPR003695">
    <property type="entry name" value="Ppx_GppA_N"/>
</dbReference>
<dbReference type="InterPro" id="IPR050273">
    <property type="entry name" value="GppA/Ppx_hydrolase"/>
</dbReference>
<gene>
    <name evidence="3" type="ORF">AUL39_01170</name>
</gene>
<dbReference type="STRING" id="1299998.AUL39_01170"/>
<name>A0A100YWI2_TRASO</name>
<accession>A0A100YWI2</accession>
<dbReference type="SUPFAM" id="SSF53067">
    <property type="entry name" value="Actin-like ATPase domain"/>
    <property type="match status" value="2"/>
</dbReference>
<dbReference type="PANTHER" id="PTHR30005">
    <property type="entry name" value="EXOPOLYPHOSPHATASE"/>
    <property type="match status" value="1"/>
</dbReference>
<dbReference type="Gene3D" id="3.30.420.40">
    <property type="match status" value="1"/>
</dbReference>
<proteinExistence type="predicted"/>
<dbReference type="Proteomes" id="UP000054078">
    <property type="component" value="Unassembled WGS sequence"/>
</dbReference>
<keyword evidence="1" id="KW-0175">Coiled coil</keyword>
<comment type="caution">
    <text evidence="3">The sequence shown here is derived from an EMBL/GenBank/DDBJ whole genome shotgun (WGS) entry which is preliminary data.</text>
</comment>
<dbReference type="InterPro" id="IPR043129">
    <property type="entry name" value="ATPase_NBD"/>
</dbReference>
<reference evidence="3 4" key="1">
    <citation type="submission" date="2015-12" db="EMBL/GenBank/DDBJ databases">
        <title>Draft Genome Sequence of Olsenella scatoligenes SK9K4T; a Producer of 3-Methylindole- (skatole) and 4-Methylphenol- (p-cresol) Isolated from Pig Feces.</title>
        <authorList>
            <person name="Li X."/>
            <person name="Borg B."/>
            <person name="Canibe N."/>
        </authorList>
    </citation>
    <scope>NUCLEOTIDE SEQUENCE [LARGE SCALE GENOMIC DNA]</scope>
    <source>
        <strain evidence="3 4">SK9K4</strain>
    </source>
</reference>
<dbReference type="EMBL" id="LOJF01000001">
    <property type="protein sequence ID" value="KUH58983.1"/>
    <property type="molecule type" value="Genomic_DNA"/>
</dbReference>
<dbReference type="Gene3D" id="3.30.420.150">
    <property type="entry name" value="Exopolyphosphatase. Domain 2"/>
    <property type="match status" value="1"/>
</dbReference>
<protein>
    <submittedName>
        <fullName evidence="3">Phosphatase</fullName>
    </submittedName>
</protein>
<dbReference type="GO" id="GO:0016462">
    <property type="term" value="F:pyrophosphatase activity"/>
    <property type="evidence" value="ECO:0007669"/>
    <property type="project" value="TreeGrafter"/>
</dbReference>